<evidence type="ECO:0000256" key="1">
    <source>
        <dbReference type="SAM" id="SignalP"/>
    </source>
</evidence>
<protein>
    <recommendedName>
        <fullName evidence="4">Serine/threonine protein kinase</fullName>
    </recommendedName>
</protein>
<evidence type="ECO:0008006" key="4">
    <source>
        <dbReference type="Google" id="ProtNLM"/>
    </source>
</evidence>
<proteinExistence type="predicted"/>
<evidence type="ECO:0000313" key="2">
    <source>
        <dbReference type="EMBL" id="AAS06453.1"/>
    </source>
</evidence>
<dbReference type="KEGG" id="mpa:MAP_3903c"/>
<dbReference type="Proteomes" id="UP000000580">
    <property type="component" value="Chromosome"/>
</dbReference>
<keyword evidence="1" id="KW-0732">Signal</keyword>
<name>Q73T17_MYCPA</name>
<feature type="signal peptide" evidence="1">
    <location>
        <begin position="1"/>
        <end position="24"/>
    </location>
</feature>
<accession>Q73T17</accession>
<feature type="chain" id="PRO_5039075253" description="Serine/threonine protein kinase" evidence="1">
    <location>
        <begin position="25"/>
        <end position="177"/>
    </location>
</feature>
<dbReference type="HOGENOM" id="CLU_064859_1_0_11"/>
<sequence>MMSEFSNALRAATAAVFTGGFVFAGSAAAAADPAGTPNPSDINTLAASLSKGYGLNICTAGNIDRGRQLAVLTCGQSPDPKGPAQAKYVLFTNAENLATAFRATIKEDVLTPCGDAHESPSSWRKDGSSASAGQAACGTFRNAAEIIWTIDAKNILSYLRASNTDVAALYHWWRANG</sequence>
<dbReference type="AlphaFoldDB" id="Q73T17"/>
<organism evidence="2 3">
    <name type="scientific">Mycolicibacterium paratuberculosis (strain ATCC BAA-968 / K-10)</name>
    <name type="common">Mycobacterium paratuberculosis</name>
    <dbReference type="NCBI Taxonomy" id="262316"/>
    <lineage>
        <taxon>Bacteria</taxon>
        <taxon>Bacillati</taxon>
        <taxon>Actinomycetota</taxon>
        <taxon>Actinomycetes</taxon>
        <taxon>Mycobacteriales</taxon>
        <taxon>Mycobacteriaceae</taxon>
        <taxon>Mycobacterium</taxon>
        <taxon>Mycobacterium avium complex (MAC)</taxon>
    </lineage>
</organism>
<dbReference type="EMBL" id="AE016958">
    <property type="protein sequence ID" value="AAS06453.1"/>
    <property type="molecule type" value="Genomic_DNA"/>
</dbReference>
<reference evidence="2 3" key="1">
    <citation type="journal article" date="2005" name="Proc. Natl. Acad. Sci. U.S.A.">
        <title>The complete genome sequence of Mycobacterium avium subspecies paratuberculosis.</title>
        <authorList>
            <person name="Li L."/>
            <person name="Bannantine J.P."/>
            <person name="Zhang Q."/>
            <person name="Amonsin A."/>
            <person name="May B.J."/>
            <person name="Alt D."/>
            <person name="Banerji N."/>
            <person name="Kanjilal S."/>
            <person name="Kapur V."/>
        </authorList>
    </citation>
    <scope>NUCLEOTIDE SEQUENCE [LARGE SCALE GENOMIC DNA]</scope>
    <source>
        <strain evidence="3">ATCC BAA-968 / K-10</strain>
    </source>
</reference>
<evidence type="ECO:0000313" key="3">
    <source>
        <dbReference type="Proteomes" id="UP000000580"/>
    </source>
</evidence>
<dbReference type="eggNOG" id="ENOG5031K4Z">
    <property type="taxonomic scope" value="Bacteria"/>
</dbReference>
<keyword evidence="3" id="KW-1185">Reference proteome</keyword>
<gene>
    <name evidence="2" type="ordered locus">MAP_3903c</name>
</gene>